<dbReference type="GO" id="GO:0003735">
    <property type="term" value="F:structural constituent of ribosome"/>
    <property type="evidence" value="ECO:0007669"/>
    <property type="project" value="InterPro"/>
</dbReference>
<dbReference type="GO" id="GO:0005840">
    <property type="term" value="C:ribosome"/>
    <property type="evidence" value="ECO:0007669"/>
    <property type="project" value="UniProtKB-KW"/>
</dbReference>
<dbReference type="AlphaFoldDB" id="A0A1I4C7H2"/>
<dbReference type="GO" id="GO:1990904">
    <property type="term" value="C:ribonucleoprotein complex"/>
    <property type="evidence" value="ECO:0007669"/>
    <property type="project" value="UniProtKB-KW"/>
</dbReference>
<evidence type="ECO:0000256" key="9">
    <source>
        <dbReference type="RuleBase" id="RU003477"/>
    </source>
</evidence>
<dbReference type="InterPro" id="IPR057264">
    <property type="entry name" value="Ribosomal_uL24_C"/>
</dbReference>
<dbReference type="Pfam" id="PF00467">
    <property type="entry name" value="KOW"/>
    <property type="match status" value="1"/>
</dbReference>
<keyword evidence="3 8" id="KW-0694">RNA-binding</keyword>
<feature type="domain" description="KOW" evidence="10">
    <location>
        <begin position="3"/>
        <end position="30"/>
    </location>
</feature>
<dbReference type="Gene3D" id="2.30.30.30">
    <property type="match status" value="1"/>
</dbReference>
<evidence type="ECO:0000256" key="2">
    <source>
        <dbReference type="ARBA" id="ARBA00022730"/>
    </source>
</evidence>
<evidence type="ECO:0000256" key="7">
    <source>
        <dbReference type="ARBA" id="ARBA00058688"/>
    </source>
</evidence>
<dbReference type="Pfam" id="PF17136">
    <property type="entry name" value="ribosomal_L24"/>
    <property type="match status" value="1"/>
</dbReference>
<evidence type="ECO:0000313" key="12">
    <source>
        <dbReference type="Proteomes" id="UP000198924"/>
    </source>
</evidence>
<dbReference type="InterPro" id="IPR041988">
    <property type="entry name" value="Ribosomal_uL24_KOW"/>
</dbReference>
<keyword evidence="4 8" id="KW-0689">Ribosomal protein</keyword>
<dbReference type="InterPro" id="IPR005825">
    <property type="entry name" value="Ribosomal_uL24_CS"/>
</dbReference>
<dbReference type="PANTHER" id="PTHR12903">
    <property type="entry name" value="MITOCHONDRIAL RIBOSOMAL PROTEIN L24"/>
    <property type="match status" value="1"/>
</dbReference>
<keyword evidence="12" id="KW-1185">Reference proteome</keyword>
<dbReference type="InterPro" id="IPR014722">
    <property type="entry name" value="Rib_uL2_dom2"/>
</dbReference>
<dbReference type="Proteomes" id="UP000198924">
    <property type="component" value="Unassembled WGS sequence"/>
</dbReference>
<evidence type="ECO:0000256" key="5">
    <source>
        <dbReference type="ARBA" id="ARBA00023274"/>
    </source>
</evidence>
<protein>
    <recommendedName>
        <fullName evidence="6 8">Large ribosomal subunit protein uL24</fullName>
    </recommendedName>
</protein>
<dbReference type="SUPFAM" id="SSF50104">
    <property type="entry name" value="Translation proteins SH3-like domain"/>
    <property type="match status" value="1"/>
</dbReference>
<dbReference type="GO" id="GO:0006412">
    <property type="term" value="P:translation"/>
    <property type="evidence" value="ECO:0007669"/>
    <property type="project" value="UniProtKB-UniRule"/>
</dbReference>
<proteinExistence type="inferred from homology"/>
<evidence type="ECO:0000256" key="4">
    <source>
        <dbReference type="ARBA" id="ARBA00022980"/>
    </source>
</evidence>
<comment type="subunit">
    <text evidence="8">Part of the 50S ribosomal subunit.</text>
</comment>
<organism evidence="11 12">
    <name type="scientific">Methylophaga sulfidovorans</name>
    <dbReference type="NCBI Taxonomy" id="45496"/>
    <lineage>
        <taxon>Bacteria</taxon>
        <taxon>Pseudomonadati</taxon>
        <taxon>Pseudomonadota</taxon>
        <taxon>Gammaproteobacteria</taxon>
        <taxon>Thiotrichales</taxon>
        <taxon>Piscirickettsiaceae</taxon>
        <taxon>Methylophaga</taxon>
    </lineage>
</organism>
<dbReference type="FunFam" id="2.30.30.30:FF:000004">
    <property type="entry name" value="50S ribosomal protein L24"/>
    <property type="match status" value="1"/>
</dbReference>
<dbReference type="GO" id="GO:0019843">
    <property type="term" value="F:rRNA binding"/>
    <property type="evidence" value="ECO:0007669"/>
    <property type="project" value="UniProtKB-UniRule"/>
</dbReference>
<evidence type="ECO:0000256" key="1">
    <source>
        <dbReference type="ARBA" id="ARBA00010618"/>
    </source>
</evidence>
<evidence type="ECO:0000256" key="8">
    <source>
        <dbReference type="HAMAP-Rule" id="MF_01326"/>
    </source>
</evidence>
<gene>
    <name evidence="8" type="primary">rplX</name>
    <name evidence="11" type="ORF">SAMN04488079_12614</name>
</gene>
<comment type="similarity">
    <text evidence="1 8 9">Belongs to the universal ribosomal protein uL24 family.</text>
</comment>
<comment type="function">
    <text evidence="7 8">One of the proteins that surrounds the polypeptide exit tunnel on the outside of the subunit.</text>
</comment>
<dbReference type="STRING" id="45496.SAMN04488079_12614"/>
<dbReference type="HAMAP" id="MF_01326_B">
    <property type="entry name" value="Ribosomal_uL24_B"/>
    <property type="match status" value="1"/>
</dbReference>
<sequence length="108" mass="11711">MERLKQGDQVVVLTGKDRGKQGEILSRIEKDGKVKFVVQGINLVKKHQKPNPALGRTGGILEKEMPIDGSNLALLNPATGKGDKVGFKVLEDGKKVRFFKSNGEVVSA</sequence>
<dbReference type="RefSeq" id="WP_091716138.1">
    <property type="nucleotide sequence ID" value="NZ_FOSH01000026.1"/>
</dbReference>
<dbReference type="OrthoDB" id="9807419at2"/>
<comment type="function">
    <text evidence="8">One of two assembly initiator proteins, it binds directly to the 5'-end of the 23S rRNA, where it nucleates assembly of the 50S subunit.</text>
</comment>
<dbReference type="InterPro" id="IPR008991">
    <property type="entry name" value="Translation_prot_SH3-like_sf"/>
</dbReference>
<evidence type="ECO:0000256" key="3">
    <source>
        <dbReference type="ARBA" id="ARBA00022884"/>
    </source>
</evidence>
<dbReference type="CDD" id="cd06089">
    <property type="entry name" value="KOW_RPL26"/>
    <property type="match status" value="1"/>
</dbReference>
<name>A0A1I4C7H2_9GAMM</name>
<dbReference type="NCBIfam" id="TIGR01079">
    <property type="entry name" value="rplX_bact"/>
    <property type="match status" value="1"/>
</dbReference>
<dbReference type="InterPro" id="IPR003256">
    <property type="entry name" value="Ribosomal_uL24"/>
</dbReference>
<dbReference type="InterPro" id="IPR005824">
    <property type="entry name" value="KOW"/>
</dbReference>
<keyword evidence="2 8" id="KW-0699">rRNA-binding</keyword>
<dbReference type="PROSITE" id="PS01108">
    <property type="entry name" value="RIBOSOMAL_L24"/>
    <property type="match status" value="1"/>
</dbReference>
<evidence type="ECO:0000259" key="10">
    <source>
        <dbReference type="SMART" id="SM00739"/>
    </source>
</evidence>
<dbReference type="SMART" id="SM00739">
    <property type="entry name" value="KOW"/>
    <property type="match status" value="1"/>
</dbReference>
<accession>A0A1I4C7H2</accession>
<dbReference type="EMBL" id="FOSH01000026">
    <property type="protein sequence ID" value="SFK77078.1"/>
    <property type="molecule type" value="Genomic_DNA"/>
</dbReference>
<keyword evidence="5 8" id="KW-0687">Ribonucleoprotein</keyword>
<reference evidence="12" key="1">
    <citation type="submission" date="2016-10" db="EMBL/GenBank/DDBJ databases">
        <authorList>
            <person name="Varghese N."/>
            <person name="Submissions S."/>
        </authorList>
    </citation>
    <scope>NUCLEOTIDE SEQUENCE [LARGE SCALE GENOMIC DNA]</scope>
    <source>
        <strain evidence="12">DSM 11578</strain>
    </source>
</reference>
<evidence type="ECO:0000313" key="11">
    <source>
        <dbReference type="EMBL" id="SFK77078.1"/>
    </source>
</evidence>
<evidence type="ECO:0000256" key="6">
    <source>
        <dbReference type="ARBA" id="ARBA00035206"/>
    </source>
</evidence>